<dbReference type="Proteomes" id="UP000326757">
    <property type="component" value="Unassembled WGS sequence"/>
</dbReference>
<organism evidence="1 2">
    <name type="scientific">Monilinia laxa</name>
    <name type="common">Brown rot fungus</name>
    <name type="synonym">Sclerotinia laxa</name>
    <dbReference type="NCBI Taxonomy" id="61186"/>
    <lineage>
        <taxon>Eukaryota</taxon>
        <taxon>Fungi</taxon>
        <taxon>Dikarya</taxon>
        <taxon>Ascomycota</taxon>
        <taxon>Pezizomycotina</taxon>
        <taxon>Leotiomycetes</taxon>
        <taxon>Helotiales</taxon>
        <taxon>Sclerotiniaceae</taxon>
        <taxon>Monilinia</taxon>
    </lineage>
</organism>
<gene>
    <name evidence="1" type="ORF">EYC80_003918</name>
</gene>
<evidence type="ECO:0000313" key="2">
    <source>
        <dbReference type="Proteomes" id="UP000326757"/>
    </source>
</evidence>
<keyword evidence="2" id="KW-1185">Reference proteome</keyword>
<proteinExistence type="predicted"/>
<reference evidence="1 2" key="1">
    <citation type="submission" date="2019-06" db="EMBL/GenBank/DDBJ databases">
        <title>Genome Sequence of the Brown Rot Fungal Pathogen Monilinia laxa.</title>
        <authorList>
            <person name="De Miccolis Angelini R.M."/>
            <person name="Landi L."/>
            <person name="Abate D."/>
            <person name="Pollastro S."/>
            <person name="Romanazzi G."/>
            <person name="Faretra F."/>
        </authorList>
    </citation>
    <scope>NUCLEOTIDE SEQUENCE [LARGE SCALE GENOMIC DNA]</scope>
    <source>
        <strain evidence="1 2">Mlax316</strain>
    </source>
</reference>
<sequence>MSKERRQNNKTLPYLCGWNAIIFMYTGDLSHLTYVKRSQSGSYAGRRNLAPAFTCFGNNNYVHSHSFYVVVTFLD</sequence>
<dbReference type="AlphaFoldDB" id="A0A5N6KLG7"/>
<name>A0A5N6KLG7_MONLA</name>
<accession>A0A5N6KLG7</accession>
<comment type="caution">
    <text evidence="1">The sequence shown here is derived from an EMBL/GenBank/DDBJ whole genome shotgun (WGS) entry which is preliminary data.</text>
</comment>
<protein>
    <submittedName>
        <fullName evidence="1">Uncharacterized protein</fullName>
    </submittedName>
</protein>
<evidence type="ECO:0000313" key="1">
    <source>
        <dbReference type="EMBL" id="KAB8304532.1"/>
    </source>
</evidence>
<dbReference type="EMBL" id="VIGI01000001">
    <property type="protein sequence ID" value="KAB8304532.1"/>
    <property type="molecule type" value="Genomic_DNA"/>
</dbReference>